<dbReference type="VEuPathDB" id="FungiDB:CXQ85_004617"/>
<dbReference type="GO" id="GO:0006364">
    <property type="term" value="P:rRNA processing"/>
    <property type="evidence" value="ECO:0007669"/>
    <property type="project" value="UniProtKB-KW"/>
</dbReference>
<feature type="compositionally biased region" description="Basic and acidic residues" evidence="8">
    <location>
        <begin position="542"/>
        <end position="562"/>
    </location>
</feature>
<feature type="region of interest" description="Disordered" evidence="8">
    <location>
        <begin position="313"/>
        <end position="345"/>
    </location>
</feature>
<evidence type="ECO:0000256" key="7">
    <source>
        <dbReference type="PIRNR" id="PIRNR017300"/>
    </source>
</evidence>
<accession>A0A2V1AVY0</accession>
<evidence type="ECO:0000256" key="5">
    <source>
        <dbReference type="ARBA" id="ARBA00023274"/>
    </source>
</evidence>
<keyword evidence="5 7" id="KW-0687">Ribonucleoprotein</keyword>
<evidence type="ECO:0000256" key="6">
    <source>
        <dbReference type="ARBA" id="ARBA00029455"/>
    </source>
</evidence>
<feature type="compositionally biased region" description="Polar residues" evidence="8">
    <location>
        <begin position="601"/>
        <end position="610"/>
    </location>
</feature>
<feature type="region of interest" description="Disordered" evidence="8">
    <location>
        <begin position="519"/>
        <end position="610"/>
    </location>
</feature>
<comment type="caution">
    <text evidence="9">The sequence shown here is derived from an EMBL/GenBank/DDBJ whole genome shotgun (WGS) entry which is preliminary data.</text>
</comment>
<feature type="region of interest" description="Disordered" evidence="8">
    <location>
        <begin position="84"/>
        <end position="181"/>
    </location>
</feature>
<feature type="compositionally biased region" description="Acidic residues" evidence="8">
    <location>
        <begin position="247"/>
        <end position="262"/>
    </location>
</feature>
<keyword evidence="3 7" id="KW-0698">rRNA processing</keyword>
<evidence type="ECO:0000256" key="1">
    <source>
        <dbReference type="ARBA" id="ARBA00004604"/>
    </source>
</evidence>
<keyword evidence="10" id="KW-1185">Reference proteome</keyword>
<feature type="compositionally biased region" description="Basic residues" evidence="8">
    <location>
        <begin position="529"/>
        <end position="541"/>
    </location>
</feature>
<evidence type="ECO:0000256" key="2">
    <source>
        <dbReference type="ARBA" id="ARBA00022517"/>
    </source>
</evidence>
<dbReference type="PANTHER" id="PTHR17039:SF0">
    <property type="entry name" value="U3 SMALL NUCLEOLAR RIBONUCLEOPROTEIN PROTEIN MPP10"/>
    <property type="match status" value="1"/>
</dbReference>
<gene>
    <name evidence="9" type="ORF">CXQ85_004617</name>
</gene>
<dbReference type="EMBL" id="PKFO01000006">
    <property type="protein sequence ID" value="PVH21952.1"/>
    <property type="molecule type" value="Genomic_DNA"/>
</dbReference>
<dbReference type="Proteomes" id="UP000244309">
    <property type="component" value="Unassembled WGS sequence"/>
</dbReference>
<dbReference type="GeneID" id="37009947"/>
<dbReference type="STRING" id="45357.A0A2V1AVY0"/>
<dbReference type="PANTHER" id="PTHR17039">
    <property type="entry name" value="U3 SMALL NUCLEOLAR RIBONUCLEOPROTEIN PROTEIN MPP10"/>
    <property type="match status" value="1"/>
</dbReference>
<keyword evidence="2 7" id="KW-0690">Ribosome biogenesis</keyword>
<feature type="compositionally biased region" description="Basic and acidic residues" evidence="8">
    <location>
        <begin position="157"/>
        <end position="174"/>
    </location>
</feature>
<keyword evidence="4 7" id="KW-0539">Nucleus</keyword>
<name>A0A2V1AVY0_9ASCO</name>
<dbReference type="Pfam" id="PF04006">
    <property type="entry name" value="Mpp10"/>
    <property type="match status" value="1"/>
</dbReference>
<dbReference type="OrthoDB" id="445326at2759"/>
<comment type="subcellular location">
    <subcellularLocation>
        <location evidence="1 7">Nucleus</location>
        <location evidence="1 7">Nucleolus</location>
    </subcellularLocation>
</comment>
<proteinExistence type="inferred from homology"/>
<comment type="similarity">
    <text evidence="6 7">Belongs to the MPP10 family.</text>
</comment>
<feature type="compositionally biased region" description="Basic and acidic residues" evidence="8">
    <location>
        <begin position="313"/>
        <end position="325"/>
    </location>
</feature>
<dbReference type="GO" id="GO:0032040">
    <property type="term" value="C:small-subunit processome"/>
    <property type="evidence" value="ECO:0007669"/>
    <property type="project" value="TreeGrafter"/>
</dbReference>
<dbReference type="GO" id="GO:0005732">
    <property type="term" value="C:sno(s)RNA-containing ribonucleoprotein complex"/>
    <property type="evidence" value="ECO:0007669"/>
    <property type="project" value="UniProtKB-UniRule"/>
</dbReference>
<evidence type="ECO:0000313" key="10">
    <source>
        <dbReference type="Proteomes" id="UP000244309"/>
    </source>
</evidence>
<feature type="compositionally biased region" description="Acidic residues" evidence="8">
    <location>
        <begin position="211"/>
        <end position="223"/>
    </location>
</feature>
<dbReference type="InterPro" id="IPR012173">
    <property type="entry name" value="Mpp10"/>
</dbReference>
<protein>
    <recommendedName>
        <fullName evidence="7">U3 small nucleolar ribonucleoprotein protein MPP10</fullName>
    </recommendedName>
</protein>
<feature type="compositionally biased region" description="Acidic residues" evidence="8">
    <location>
        <begin position="92"/>
        <end position="151"/>
    </location>
</feature>
<evidence type="ECO:0000313" key="9">
    <source>
        <dbReference type="EMBL" id="PVH21952.1"/>
    </source>
</evidence>
<reference evidence="9 10" key="1">
    <citation type="submission" date="2017-12" db="EMBL/GenBank/DDBJ databases">
        <title>Genome Sequence of a Multidrug-Resistant Candida haemulonii Isolate from a Patient with Chronic Leg Ulcers in Israel.</title>
        <authorList>
            <person name="Chow N.A."/>
            <person name="Gade L."/>
            <person name="Batra D."/>
            <person name="Rowe L.A."/>
            <person name="Ben-Ami R."/>
            <person name="Loparev V.N."/>
            <person name="Litvintseva A.P."/>
        </authorList>
    </citation>
    <scope>NUCLEOTIDE SEQUENCE [LARGE SCALE GENOMIC DNA]</scope>
    <source>
        <strain evidence="9 10">B11899</strain>
    </source>
</reference>
<dbReference type="GO" id="GO:0034457">
    <property type="term" value="C:Mpp10 complex"/>
    <property type="evidence" value="ECO:0007669"/>
    <property type="project" value="UniProtKB-UniRule"/>
</dbReference>
<feature type="region of interest" description="Disordered" evidence="8">
    <location>
        <begin position="193"/>
        <end position="295"/>
    </location>
</feature>
<feature type="compositionally biased region" description="Basic and acidic residues" evidence="8">
    <location>
        <begin position="519"/>
        <end position="528"/>
    </location>
</feature>
<evidence type="ECO:0000256" key="3">
    <source>
        <dbReference type="ARBA" id="ARBA00022552"/>
    </source>
</evidence>
<comment type="function">
    <text evidence="7">Involved in nucleolar processing of pre-18S ribosomal RNA.</text>
</comment>
<feature type="compositionally biased region" description="Acidic residues" evidence="8">
    <location>
        <begin position="193"/>
        <end position="204"/>
    </location>
</feature>
<dbReference type="PIRSF" id="PIRSF017300">
    <property type="entry name" value="snoRNP_Mpp10"/>
    <property type="match status" value="1"/>
</dbReference>
<dbReference type="AlphaFoldDB" id="A0A2V1AVY0"/>
<evidence type="ECO:0000256" key="8">
    <source>
        <dbReference type="SAM" id="MobiDB-lite"/>
    </source>
</evidence>
<sequence length="610" mass="69018">MDLLKQLSENPSAIFGIAKDSDAVDKLNSVTKTLLDPIAKDHSVLDELYVDGLDATQVYGQAKMILGGVGEALLFEKLPELKERFGVGSEPEGSEDDEGDEEEEELEGELDEELEENANEEEEEDEEEETEGEEDAENAVDASENEDDEEFGGLSDSETKVASDEEPEQIEKDAFGLNDEFFDIDDFNKQIVELEDEPEDEEQIDYFGDLSEGEDDSEEEMDYYDGFFDKPGQKRSKKKQVTKGAPEEEEGVSELEDNEYEQAVDGAMLDLFPDEEDEKPQQKNQSSYEKQQDKLRAEIANLEAELVAEKKWTMKGEVRSRDRPTDSLLDDEEAPSLEFDRTSKPVPVITDEVTESIEDLIKRRVRNDEFDDLPKRLITDVSRFSQRQKTEVSEEKSSKSLAEIYEDEYHGVDPEQKITEEVQQAHDEITDLFTSLNYKLDSLCSAHYIPKPHEFKSIDIKVTDGAASINMEDAQPLHVSEETTLAPQEVYKIGDDKPQANGARGMKEVQLKSGLSYSKDELSTEEKQRLRRSKKRAKSKHMKEVNEAREQRQKQNPDGGDKKRQKVGDALGDLAKAKNVTVIDKKGQMRDASGQLKKNKGPQTGSDFRL</sequence>
<evidence type="ECO:0000256" key="4">
    <source>
        <dbReference type="ARBA" id="ARBA00023242"/>
    </source>
</evidence>
<dbReference type="RefSeq" id="XP_025342892.1">
    <property type="nucleotide sequence ID" value="XM_025488230.1"/>
</dbReference>
<organism evidence="9 10">
    <name type="scientific">Candidozyma haemuli</name>
    <dbReference type="NCBI Taxonomy" id="45357"/>
    <lineage>
        <taxon>Eukaryota</taxon>
        <taxon>Fungi</taxon>
        <taxon>Dikarya</taxon>
        <taxon>Ascomycota</taxon>
        <taxon>Saccharomycotina</taxon>
        <taxon>Pichiomycetes</taxon>
        <taxon>Metschnikowiaceae</taxon>
        <taxon>Candidozyma</taxon>
    </lineage>
</organism>